<gene>
    <name evidence="1" type="ORF">orf35</name>
</gene>
<accession>Q5ULS9</accession>
<protein>
    <submittedName>
        <fullName evidence="1">Orf35</fullName>
    </submittedName>
</protein>
<sequence length="105" mass="12343">MEDNKFYLIQAMRDLNEDDMGDWEVSDKLGYTLAIISIKPYKIVAWSNRVYQDLDIANWNAENVQNRIDASYEEQTGEENHQWIAVVIKLAKQQPNYDLEDKEEG</sequence>
<keyword evidence="2" id="KW-1185">Reference proteome</keyword>
<evidence type="ECO:0000313" key="1">
    <source>
        <dbReference type="EMBL" id="AAV35855.1"/>
    </source>
</evidence>
<organism evidence="1 2">
    <name type="scientific">Lactobacillus phage LP65</name>
    <dbReference type="NCBI Taxonomy" id="2892344"/>
    <lineage>
        <taxon>Viruses</taxon>
        <taxon>Duplodnaviria</taxon>
        <taxon>Heunggongvirae</taxon>
        <taxon>Uroviricota</taxon>
        <taxon>Caudoviricetes</taxon>
        <taxon>Herelleviridae</taxon>
        <taxon>Salchichonvirus</taxon>
        <taxon>Salchichonvirus LP65</taxon>
    </lineage>
</organism>
<dbReference type="Proteomes" id="UP000002117">
    <property type="component" value="Segment"/>
</dbReference>
<reference evidence="1 2" key="1">
    <citation type="journal article" date="2004" name="J. Bacteriol.">
        <title>Lactobacillus plantarum bacteriophage LP65: a new member of the SPO1-like genus of the family Myoviridae.</title>
        <authorList>
            <person name="Chibani-Chennoufi S."/>
            <person name="Dillmann M.L."/>
            <person name="Marvin-Guy L."/>
            <person name="Rami-Shojaei S."/>
            <person name="Brussow H."/>
        </authorList>
    </citation>
    <scope>NUCLEOTIDE SEQUENCE</scope>
</reference>
<dbReference type="RefSeq" id="YP_164670.1">
    <property type="nucleotide sequence ID" value="NC_006565.1"/>
</dbReference>
<dbReference type="EMBL" id="AY682195">
    <property type="protein sequence ID" value="AAV35855.1"/>
    <property type="molecule type" value="Genomic_DNA"/>
</dbReference>
<dbReference type="KEGG" id="vg:3197377"/>
<proteinExistence type="predicted"/>
<evidence type="ECO:0000313" key="2">
    <source>
        <dbReference type="Proteomes" id="UP000002117"/>
    </source>
</evidence>
<name>Q5ULS9_9CAUD</name>